<dbReference type="Proteomes" id="UP000241048">
    <property type="component" value="Unassembled WGS sequence"/>
</dbReference>
<evidence type="ECO:0000313" key="2">
    <source>
        <dbReference type="Proteomes" id="UP000241048"/>
    </source>
</evidence>
<protein>
    <submittedName>
        <fullName evidence="1">Uncharacterized protein</fullName>
    </submittedName>
</protein>
<comment type="caution">
    <text evidence="1">The sequence shown here is derived from an EMBL/GenBank/DDBJ whole genome shotgun (WGS) entry which is preliminary data.</text>
</comment>
<gene>
    <name evidence="1" type="ORF">C7U56_01570</name>
</gene>
<organism evidence="1 2">
    <name type="scientific">Clostridium fessum</name>
    <dbReference type="NCBI Taxonomy" id="2126740"/>
    <lineage>
        <taxon>Bacteria</taxon>
        <taxon>Bacillati</taxon>
        <taxon>Bacillota</taxon>
        <taxon>Clostridia</taxon>
        <taxon>Eubacteriales</taxon>
        <taxon>Clostridiaceae</taxon>
        <taxon>Clostridium</taxon>
    </lineage>
</organism>
<dbReference type="EMBL" id="PYLO01000001">
    <property type="protein sequence ID" value="PST38673.1"/>
    <property type="molecule type" value="Genomic_DNA"/>
</dbReference>
<accession>A0A2T3FTS7</accession>
<sequence length="77" mass="8863">MRERYVVINGSINGKELSVSTKENPERKFQTETHTVIGKAAGDFQNQQKIQKNDREQRLAGIYYNRGRNAGCKPEHQ</sequence>
<name>A0A2T3FTS7_9CLOT</name>
<keyword evidence="2" id="KW-1185">Reference proteome</keyword>
<reference evidence="1 2" key="1">
    <citation type="submission" date="2018-03" db="EMBL/GenBank/DDBJ databases">
        <title>Lachnoclostridium SNUG30386 gen.nov., sp.nov., isolated from human faeces.</title>
        <authorList>
            <person name="Seo B."/>
            <person name="Jeon K."/>
            <person name="Ko G."/>
        </authorList>
    </citation>
    <scope>NUCLEOTIDE SEQUENCE [LARGE SCALE GENOMIC DNA]</scope>
    <source>
        <strain evidence="1 2">SNUG30386</strain>
    </source>
</reference>
<dbReference type="AlphaFoldDB" id="A0A2T3FTS7"/>
<evidence type="ECO:0000313" key="1">
    <source>
        <dbReference type="EMBL" id="PST38673.1"/>
    </source>
</evidence>
<proteinExistence type="predicted"/>